<protein>
    <submittedName>
        <fullName evidence="3">Uncharacterized protein</fullName>
    </submittedName>
</protein>
<name>A0A0L0SM38_ALLM3</name>
<dbReference type="OrthoDB" id="5561853at2759"/>
<proteinExistence type="predicted"/>
<feature type="region of interest" description="Disordered" evidence="1">
    <location>
        <begin position="493"/>
        <end position="533"/>
    </location>
</feature>
<reference evidence="3 4" key="1">
    <citation type="submission" date="2009-11" db="EMBL/GenBank/DDBJ databases">
        <title>Annotation of Allomyces macrogynus ATCC 38327.</title>
        <authorList>
            <consortium name="The Broad Institute Genome Sequencing Platform"/>
            <person name="Russ C."/>
            <person name="Cuomo C."/>
            <person name="Burger G."/>
            <person name="Gray M.W."/>
            <person name="Holland P.W.H."/>
            <person name="King N."/>
            <person name="Lang F.B.F."/>
            <person name="Roger A.J."/>
            <person name="Ruiz-Trillo I."/>
            <person name="Young S.K."/>
            <person name="Zeng Q."/>
            <person name="Gargeya S."/>
            <person name="Fitzgerald M."/>
            <person name="Haas B."/>
            <person name="Abouelleil A."/>
            <person name="Alvarado L."/>
            <person name="Arachchi H.M."/>
            <person name="Berlin A."/>
            <person name="Chapman S.B."/>
            <person name="Gearin G."/>
            <person name="Goldberg J."/>
            <person name="Griggs A."/>
            <person name="Gujja S."/>
            <person name="Hansen M."/>
            <person name="Heiman D."/>
            <person name="Howarth C."/>
            <person name="Larimer J."/>
            <person name="Lui A."/>
            <person name="MacDonald P.J.P."/>
            <person name="McCowen C."/>
            <person name="Montmayeur A."/>
            <person name="Murphy C."/>
            <person name="Neiman D."/>
            <person name="Pearson M."/>
            <person name="Priest M."/>
            <person name="Roberts A."/>
            <person name="Saif S."/>
            <person name="Shea T."/>
            <person name="Sisk P."/>
            <person name="Stolte C."/>
            <person name="Sykes S."/>
            <person name="Wortman J."/>
            <person name="Nusbaum C."/>
            <person name="Birren B."/>
        </authorList>
    </citation>
    <scope>NUCLEOTIDE SEQUENCE [LARGE SCALE GENOMIC DNA]</scope>
    <source>
        <strain evidence="3 4">ATCC 38327</strain>
    </source>
</reference>
<evidence type="ECO:0000313" key="3">
    <source>
        <dbReference type="EMBL" id="KNE63513.1"/>
    </source>
</evidence>
<dbReference type="Pfam" id="PF05212">
    <property type="entry name" value="DUF707"/>
    <property type="match status" value="1"/>
</dbReference>
<sequence>MTSPTPTTLFARTKRALSIAVDARGTSTSLPLASPTPKWPTGAPWSRVRLRRRTVMRAAVFVLVLITLVAVSRLAAPWSQDYHGLSVADDVHESSPLARPAKRRRTSRATRANPTRRRAAPVPGAAPWEDADTGQLVAEALALTDEKVAVVTKSNPQLSPALPATATRTKAPGLLAIPVGSKSRANVAPLLAQFRRDAFDCILFHYEPANVDDTAQWAADVPHYKDCVTVRVPGQTKFWFAKRFLTPNTLGTAYDYLFLWDDDAALPTPEWSALAMVHVLQRYHIHVAQPALLSGVPNKPQAHLVKWHAPSGAPVPSPARFTNFVEVMFPIYSTEAWRACAWSALPYDGRSYWGADNAMYPLCAARGYCRFAVVDALPVHHRDARRLVQDQRTNVREMFEYLNRVWRAVCHAPKDAPTEVAQICAYFTRRGPGAGPLAFRAVRDVVPVLDSVSLTCPDAAYWPNTASKPWWGPGRGPARVGGEGTARVKVVKMEDDVESAPGLDGEEDLGSRVDRRGTTQKGTTEDAFDDIQP</sequence>
<accession>A0A0L0SM38</accession>
<feature type="region of interest" description="Disordered" evidence="1">
    <location>
        <begin position="90"/>
        <end position="128"/>
    </location>
</feature>
<dbReference type="InterPro" id="IPR007877">
    <property type="entry name" value="DUF707"/>
</dbReference>
<dbReference type="EMBL" id="GG745342">
    <property type="protein sequence ID" value="KNE63513.1"/>
    <property type="molecule type" value="Genomic_DNA"/>
</dbReference>
<keyword evidence="2" id="KW-0812">Transmembrane</keyword>
<feature type="compositionally biased region" description="Basic residues" evidence="1">
    <location>
        <begin position="100"/>
        <end position="119"/>
    </location>
</feature>
<dbReference type="AlphaFoldDB" id="A0A0L0SM38"/>
<evidence type="ECO:0000256" key="2">
    <source>
        <dbReference type="SAM" id="Phobius"/>
    </source>
</evidence>
<dbReference type="PANTHER" id="PTHR31210:SF84">
    <property type="entry name" value="OS07G0414700 PROTEIN"/>
    <property type="match status" value="1"/>
</dbReference>
<dbReference type="Proteomes" id="UP000054350">
    <property type="component" value="Unassembled WGS sequence"/>
</dbReference>
<evidence type="ECO:0000313" key="4">
    <source>
        <dbReference type="Proteomes" id="UP000054350"/>
    </source>
</evidence>
<reference evidence="4" key="2">
    <citation type="submission" date="2009-11" db="EMBL/GenBank/DDBJ databases">
        <title>The Genome Sequence of Allomyces macrogynus strain ATCC 38327.</title>
        <authorList>
            <consortium name="The Broad Institute Genome Sequencing Platform"/>
            <person name="Russ C."/>
            <person name="Cuomo C."/>
            <person name="Shea T."/>
            <person name="Young S.K."/>
            <person name="Zeng Q."/>
            <person name="Koehrsen M."/>
            <person name="Haas B."/>
            <person name="Borodovsky M."/>
            <person name="Guigo R."/>
            <person name="Alvarado L."/>
            <person name="Berlin A."/>
            <person name="Borenstein D."/>
            <person name="Chen Z."/>
            <person name="Engels R."/>
            <person name="Freedman E."/>
            <person name="Gellesch M."/>
            <person name="Goldberg J."/>
            <person name="Griggs A."/>
            <person name="Gujja S."/>
            <person name="Heiman D."/>
            <person name="Hepburn T."/>
            <person name="Howarth C."/>
            <person name="Jen D."/>
            <person name="Larson L."/>
            <person name="Lewis B."/>
            <person name="Mehta T."/>
            <person name="Park D."/>
            <person name="Pearson M."/>
            <person name="Roberts A."/>
            <person name="Saif S."/>
            <person name="Shenoy N."/>
            <person name="Sisk P."/>
            <person name="Stolte C."/>
            <person name="Sykes S."/>
            <person name="Walk T."/>
            <person name="White J."/>
            <person name="Yandava C."/>
            <person name="Burger G."/>
            <person name="Gray M.W."/>
            <person name="Holland P.W.H."/>
            <person name="King N."/>
            <person name="Lang F.B.F."/>
            <person name="Roger A.J."/>
            <person name="Ruiz-Trillo I."/>
            <person name="Lander E."/>
            <person name="Nusbaum C."/>
        </authorList>
    </citation>
    <scope>NUCLEOTIDE SEQUENCE [LARGE SCALE GENOMIC DNA]</scope>
    <source>
        <strain evidence="4">ATCC 38327</strain>
    </source>
</reference>
<organism evidence="3 4">
    <name type="scientific">Allomyces macrogynus (strain ATCC 38327)</name>
    <name type="common">Allomyces javanicus var. macrogynus</name>
    <dbReference type="NCBI Taxonomy" id="578462"/>
    <lineage>
        <taxon>Eukaryota</taxon>
        <taxon>Fungi</taxon>
        <taxon>Fungi incertae sedis</taxon>
        <taxon>Blastocladiomycota</taxon>
        <taxon>Blastocladiomycetes</taxon>
        <taxon>Blastocladiales</taxon>
        <taxon>Blastocladiaceae</taxon>
        <taxon>Allomyces</taxon>
    </lineage>
</organism>
<keyword evidence="2" id="KW-1133">Transmembrane helix</keyword>
<gene>
    <name evidence="3" type="ORF">AMAG_08635</name>
</gene>
<keyword evidence="4" id="KW-1185">Reference proteome</keyword>
<dbReference type="VEuPathDB" id="FungiDB:AMAG_08635"/>
<evidence type="ECO:0000256" key="1">
    <source>
        <dbReference type="SAM" id="MobiDB-lite"/>
    </source>
</evidence>
<feature type="transmembrane region" description="Helical" evidence="2">
    <location>
        <begin position="55"/>
        <end position="76"/>
    </location>
</feature>
<dbReference type="PANTHER" id="PTHR31210">
    <property type="entry name" value="OS06G0731900 PROTEIN"/>
    <property type="match status" value="1"/>
</dbReference>
<keyword evidence="2" id="KW-0472">Membrane</keyword>